<gene>
    <name evidence="1" type="ORF">GCM10009786_26880</name>
</gene>
<keyword evidence="2" id="KW-1185">Reference proteome</keyword>
<sequence>MTPPPDPALSVFPPAPIPVLPVAGVYETTLIGGLLNAALGAIRTLSVETRDPSGWISNQRTVTGSWVALGLQPPTCSMTPAA</sequence>
<organism evidence="1 2">
    <name type="scientific">Leucobacter alluvii</name>
    <dbReference type="NCBI Taxonomy" id="340321"/>
    <lineage>
        <taxon>Bacteria</taxon>
        <taxon>Bacillati</taxon>
        <taxon>Actinomycetota</taxon>
        <taxon>Actinomycetes</taxon>
        <taxon>Micrococcales</taxon>
        <taxon>Microbacteriaceae</taxon>
        <taxon>Leucobacter</taxon>
    </lineage>
</organism>
<name>A0ABN3B9D4_9MICO</name>
<evidence type="ECO:0000313" key="2">
    <source>
        <dbReference type="Proteomes" id="UP001501084"/>
    </source>
</evidence>
<reference evidence="1 2" key="1">
    <citation type="journal article" date="2019" name="Int. J. Syst. Evol. Microbiol.">
        <title>The Global Catalogue of Microorganisms (GCM) 10K type strain sequencing project: providing services to taxonomists for standard genome sequencing and annotation.</title>
        <authorList>
            <consortium name="The Broad Institute Genomics Platform"/>
            <consortium name="The Broad Institute Genome Sequencing Center for Infectious Disease"/>
            <person name="Wu L."/>
            <person name="Ma J."/>
        </authorList>
    </citation>
    <scope>NUCLEOTIDE SEQUENCE [LARGE SCALE GENOMIC DNA]</scope>
    <source>
        <strain evidence="1 2">JCM 14919</strain>
    </source>
</reference>
<dbReference type="EMBL" id="BAAAOP010000012">
    <property type="protein sequence ID" value="GAA2190269.1"/>
    <property type="molecule type" value="Genomic_DNA"/>
</dbReference>
<dbReference type="Proteomes" id="UP001501084">
    <property type="component" value="Unassembled WGS sequence"/>
</dbReference>
<evidence type="ECO:0000313" key="1">
    <source>
        <dbReference type="EMBL" id="GAA2190269.1"/>
    </source>
</evidence>
<accession>A0ABN3B9D4</accession>
<proteinExistence type="predicted"/>
<comment type="caution">
    <text evidence="1">The sequence shown here is derived from an EMBL/GenBank/DDBJ whole genome shotgun (WGS) entry which is preliminary data.</text>
</comment>
<protein>
    <submittedName>
        <fullName evidence="1">Uncharacterized protein</fullName>
    </submittedName>
</protein>